<organism evidence="1 2">
    <name type="scientific">Psilocybe cf. subviscida</name>
    <dbReference type="NCBI Taxonomy" id="2480587"/>
    <lineage>
        <taxon>Eukaryota</taxon>
        <taxon>Fungi</taxon>
        <taxon>Dikarya</taxon>
        <taxon>Basidiomycota</taxon>
        <taxon>Agaricomycotina</taxon>
        <taxon>Agaricomycetes</taxon>
        <taxon>Agaricomycetidae</taxon>
        <taxon>Agaricales</taxon>
        <taxon>Agaricineae</taxon>
        <taxon>Strophariaceae</taxon>
        <taxon>Psilocybe</taxon>
    </lineage>
</organism>
<evidence type="ECO:0000313" key="2">
    <source>
        <dbReference type="Proteomes" id="UP000567179"/>
    </source>
</evidence>
<keyword evidence="2" id="KW-1185">Reference proteome</keyword>
<gene>
    <name evidence="1" type="ORF">D9619_006695</name>
</gene>
<dbReference type="Proteomes" id="UP000567179">
    <property type="component" value="Unassembled WGS sequence"/>
</dbReference>
<protein>
    <submittedName>
        <fullName evidence="1">Uncharacterized protein</fullName>
    </submittedName>
</protein>
<proteinExistence type="predicted"/>
<reference evidence="1 2" key="1">
    <citation type="journal article" date="2020" name="ISME J.">
        <title>Uncovering the hidden diversity of litter-decomposition mechanisms in mushroom-forming fungi.</title>
        <authorList>
            <person name="Floudas D."/>
            <person name="Bentzer J."/>
            <person name="Ahren D."/>
            <person name="Johansson T."/>
            <person name="Persson P."/>
            <person name="Tunlid A."/>
        </authorList>
    </citation>
    <scope>NUCLEOTIDE SEQUENCE [LARGE SCALE GENOMIC DNA]</scope>
    <source>
        <strain evidence="1 2">CBS 101986</strain>
    </source>
</reference>
<accession>A0A8H5EXZ6</accession>
<dbReference type="EMBL" id="JAACJJ010000042">
    <property type="protein sequence ID" value="KAF5316377.1"/>
    <property type="molecule type" value="Genomic_DNA"/>
</dbReference>
<evidence type="ECO:0000313" key="1">
    <source>
        <dbReference type="EMBL" id="KAF5316377.1"/>
    </source>
</evidence>
<comment type="caution">
    <text evidence="1">The sequence shown here is derived from an EMBL/GenBank/DDBJ whole genome shotgun (WGS) entry which is preliminary data.</text>
</comment>
<sequence length="455" mass="51275">MTNTSWPLPILPLEILGHIVELYAVDSIDEGGRSSSSLCALLSASLGLRDCALRVLCRDVAINCGDPQRNRKLREVLIPQTTNCRLGSIAPYVKAVHMMLFQCTSSPEALDEIFSLVDVIVKESCVCRIILDGMNRQDDMMEDDDPFVECLWRGLPLGMIQNTHKLIRMPTVDTLEVYAVLGLNQYLFEEESSSKGRISLTDIKTTRVTNHRFRSLAFKNSPMPYNIVLPNLKSIVADNLNPTQLQNVWKISLHAQEALEELEIDDEFFDNVPFFADTDNYEETCTIPPSTRMDMFPKLKVFRYSHVLFDPDATGAPTSFPQISFFAISNPVPELQSLSLAIRWGNVFSLEFAAHSKEEAITRMADPAWSLLDGILTMPGYFPNLRYFRLTLSQDVQLSMEDFLSDVQGSPCSRVTADDLQSQIAKSLCPSFCRLLKHPSILFRLDIEVTVEESV</sequence>
<dbReference type="AlphaFoldDB" id="A0A8H5EXZ6"/>
<name>A0A8H5EXZ6_9AGAR</name>